<evidence type="ECO:0008006" key="3">
    <source>
        <dbReference type="Google" id="ProtNLM"/>
    </source>
</evidence>
<reference evidence="1 2" key="1">
    <citation type="submission" date="2020-08" db="EMBL/GenBank/DDBJ databases">
        <title>Genomic Encyclopedia of Type Strains, Phase IV (KMG-IV): sequencing the most valuable type-strain genomes for metagenomic binning, comparative biology and taxonomic classification.</title>
        <authorList>
            <person name="Goeker M."/>
        </authorList>
    </citation>
    <scope>NUCLEOTIDE SEQUENCE [LARGE SCALE GENOMIC DNA]</scope>
    <source>
        <strain evidence="1 2">DSM 11275</strain>
    </source>
</reference>
<dbReference type="AlphaFoldDB" id="A0A7W8C465"/>
<proteinExistence type="predicted"/>
<sequence>MFPKVFRKKNKNAEPVPVGEVLAAVMAGLGVDPAQAQARNRLSHLWQNWSMVMGPELAELARPLGHHRDLLLIGAEDAMLAQELHLMSGELLERVNAFMEEPFFGGVKVSLLMGKPGLDVTASKPLPDEDMGWRAPRVVTPDPIQARGVFLEGMDPDSPVARAYSRFAESSARRKV</sequence>
<keyword evidence="2" id="KW-1185">Reference proteome</keyword>
<gene>
    <name evidence="1" type="ORF">HNQ38_002162</name>
</gene>
<dbReference type="InterPro" id="IPR007922">
    <property type="entry name" value="DciA-like"/>
</dbReference>
<dbReference type="EMBL" id="JACHGO010000006">
    <property type="protein sequence ID" value="MBB5144054.1"/>
    <property type="molecule type" value="Genomic_DNA"/>
</dbReference>
<evidence type="ECO:0000313" key="1">
    <source>
        <dbReference type="EMBL" id="MBB5144054.1"/>
    </source>
</evidence>
<organism evidence="1 2">
    <name type="scientific">Desulfovibrio intestinalis</name>
    <dbReference type="NCBI Taxonomy" id="58621"/>
    <lineage>
        <taxon>Bacteria</taxon>
        <taxon>Pseudomonadati</taxon>
        <taxon>Thermodesulfobacteriota</taxon>
        <taxon>Desulfovibrionia</taxon>
        <taxon>Desulfovibrionales</taxon>
        <taxon>Desulfovibrionaceae</taxon>
        <taxon>Desulfovibrio</taxon>
    </lineage>
</organism>
<comment type="caution">
    <text evidence="1">The sequence shown here is derived from an EMBL/GenBank/DDBJ whole genome shotgun (WGS) entry which is preliminary data.</text>
</comment>
<protein>
    <recommendedName>
        <fullName evidence="3">DUF721 domain-containing protein</fullName>
    </recommendedName>
</protein>
<dbReference type="Pfam" id="PF05258">
    <property type="entry name" value="DciA"/>
    <property type="match status" value="1"/>
</dbReference>
<dbReference type="Proteomes" id="UP000539075">
    <property type="component" value="Unassembled WGS sequence"/>
</dbReference>
<accession>A0A7W8C465</accession>
<dbReference type="RefSeq" id="WP_183720299.1">
    <property type="nucleotide sequence ID" value="NZ_JACHGO010000006.1"/>
</dbReference>
<name>A0A7W8C465_9BACT</name>
<evidence type="ECO:0000313" key="2">
    <source>
        <dbReference type="Proteomes" id="UP000539075"/>
    </source>
</evidence>